<comment type="caution">
    <text evidence="7">The sequence shown here is derived from an EMBL/GenBank/DDBJ whole genome shotgun (WGS) entry which is preliminary data.</text>
</comment>
<dbReference type="AlphaFoldDB" id="A0A2V3IDA5"/>
<evidence type="ECO:0000256" key="2">
    <source>
        <dbReference type="ARBA" id="ARBA00022723"/>
    </source>
</evidence>
<dbReference type="GO" id="GO:0005634">
    <property type="term" value="C:nucleus"/>
    <property type="evidence" value="ECO:0007669"/>
    <property type="project" value="UniProtKB-SubCell"/>
</dbReference>
<dbReference type="EMBL" id="NBIV01000364">
    <property type="protein sequence ID" value="PXF40066.1"/>
    <property type="molecule type" value="Genomic_DNA"/>
</dbReference>
<accession>A0A2V3IDA5</accession>
<feature type="domain" description="HAT C-terminal dimerisation" evidence="6">
    <location>
        <begin position="224"/>
        <end position="307"/>
    </location>
</feature>
<evidence type="ECO:0000256" key="1">
    <source>
        <dbReference type="ARBA" id="ARBA00004123"/>
    </source>
</evidence>
<protein>
    <recommendedName>
        <fullName evidence="6">HAT C-terminal dimerisation domain-containing protein</fullName>
    </recommendedName>
</protein>
<evidence type="ECO:0000256" key="5">
    <source>
        <dbReference type="ARBA" id="ARBA00023242"/>
    </source>
</evidence>
<dbReference type="PANTHER" id="PTHR46481">
    <property type="entry name" value="ZINC FINGER BED DOMAIN-CONTAINING PROTEIN 4"/>
    <property type="match status" value="1"/>
</dbReference>
<dbReference type="Proteomes" id="UP000247409">
    <property type="component" value="Unassembled WGS sequence"/>
</dbReference>
<dbReference type="GO" id="GO:0046983">
    <property type="term" value="F:protein dimerization activity"/>
    <property type="evidence" value="ECO:0007669"/>
    <property type="project" value="InterPro"/>
</dbReference>
<dbReference type="InterPro" id="IPR008906">
    <property type="entry name" value="HATC_C_dom"/>
</dbReference>
<evidence type="ECO:0000313" key="8">
    <source>
        <dbReference type="Proteomes" id="UP000247409"/>
    </source>
</evidence>
<evidence type="ECO:0000313" key="7">
    <source>
        <dbReference type="EMBL" id="PXF40066.1"/>
    </source>
</evidence>
<gene>
    <name evidence="7" type="ORF">BWQ96_10224</name>
</gene>
<keyword evidence="3" id="KW-0863">Zinc-finger</keyword>
<keyword evidence="2" id="KW-0479">Metal-binding</keyword>
<keyword evidence="8" id="KW-1185">Reference proteome</keyword>
<reference evidence="7 8" key="1">
    <citation type="journal article" date="2018" name="Mol. Biol. Evol.">
        <title>Analysis of the draft genome of the red seaweed Gracilariopsis chorda provides insights into genome size evolution in Rhodophyta.</title>
        <authorList>
            <person name="Lee J."/>
            <person name="Yang E.C."/>
            <person name="Graf L."/>
            <person name="Yang J.H."/>
            <person name="Qiu H."/>
            <person name="Zel Zion U."/>
            <person name="Chan C.X."/>
            <person name="Stephens T.G."/>
            <person name="Weber A.P.M."/>
            <person name="Boo G.H."/>
            <person name="Boo S.M."/>
            <person name="Kim K.M."/>
            <person name="Shin Y."/>
            <person name="Jung M."/>
            <person name="Lee S.J."/>
            <person name="Yim H.S."/>
            <person name="Lee J.H."/>
            <person name="Bhattacharya D."/>
            <person name="Yoon H.S."/>
        </authorList>
    </citation>
    <scope>NUCLEOTIDE SEQUENCE [LARGE SCALE GENOMIC DNA]</scope>
    <source>
        <strain evidence="7 8">SKKU-2015</strain>
        <tissue evidence="7">Whole body</tissue>
    </source>
</reference>
<keyword evidence="4" id="KW-0862">Zinc</keyword>
<dbReference type="SUPFAM" id="SSF53098">
    <property type="entry name" value="Ribonuclease H-like"/>
    <property type="match status" value="1"/>
</dbReference>
<evidence type="ECO:0000259" key="6">
    <source>
        <dbReference type="Pfam" id="PF05699"/>
    </source>
</evidence>
<dbReference type="OrthoDB" id="127361at2759"/>
<evidence type="ECO:0000256" key="3">
    <source>
        <dbReference type="ARBA" id="ARBA00022771"/>
    </source>
</evidence>
<sequence length="360" mass="41129">MKVFPLIAENENLVELFSLMLPVSEIMKQAQLTTFPARIDGFLALCRLNRHLLNSEEPLEIYDPSREDYEAPNRQPMTRDPLHLCNLTKHTRVLLSNALQKRFYKSYNGTPRSSMLEMQVFMHLVHRKLNCLGYILEPFDAEKHRNRIMDEIVDLCIKCEQAQNGGVEEGERQSIHGDKSIVLESQGVDKTKNFNNLWDFEEFACDDTPVEESLSTAEESVRAEINSYLDHERALPGDVTSRNLLNWWRTKGSKYPSLSVVARAVLGHPVSSARIDRDFGTAGSFLSSRRTRHDSAFVDMLLFLHCNLDLIPSDVPEMSNPEWKSQIPARLLVGSGNTDPLLNIAMNENEDFDFGLLQYL</sequence>
<dbReference type="PANTHER" id="PTHR46481:SF10">
    <property type="entry name" value="ZINC FINGER BED DOMAIN-CONTAINING PROTEIN 39"/>
    <property type="match status" value="1"/>
</dbReference>
<dbReference type="InterPro" id="IPR012337">
    <property type="entry name" value="RNaseH-like_sf"/>
</dbReference>
<evidence type="ECO:0000256" key="4">
    <source>
        <dbReference type="ARBA" id="ARBA00022833"/>
    </source>
</evidence>
<name>A0A2V3IDA5_9FLOR</name>
<dbReference type="Pfam" id="PF05699">
    <property type="entry name" value="Dimer_Tnp_hAT"/>
    <property type="match status" value="1"/>
</dbReference>
<proteinExistence type="predicted"/>
<organism evidence="7 8">
    <name type="scientific">Gracilariopsis chorda</name>
    <dbReference type="NCBI Taxonomy" id="448386"/>
    <lineage>
        <taxon>Eukaryota</taxon>
        <taxon>Rhodophyta</taxon>
        <taxon>Florideophyceae</taxon>
        <taxon>Rhodymeniophycidae</taxon>
        <taxon>Gracilariales</taxon>
        <taxon>Gracilariaceae</taxon>
        <taxon>Gracilariopsis</taxon>
    </lineage>
</organism>
<comment type="subcellular location">
    <subcellularLocation>
        <location evidence="1">Nucleus</location>
    </subcellularLocation>
</comment>
<keyword evidence="5" id="KW-0539">Nucleus</keyword>
<dbReference type="InterPro" id="IPR052035">
    <property type="entry name" value="ZnF_BED_domain_contain"/>
</dbReference>
<dbReference type="GO" id="GO:0008270">
    <property type="term" value="F:zinc ion binding"/>
    <property type="evidence" value="ECO:0007669"/>
    <property type="project" value="UniProtKB-KW"/>
</dbReference>